<sequence>MKSSLVAIALALFAGAALAVPADASAAMLDDRQMKAVHILHNNKGALGLTKEETEKFDKFMTSMRKRSPQLGALGGLVGGGKDSGKDSGSDAEGATPTGTADPSATPTNPPKPGGILGGALLPGLL</sequence>
<name>E9E767_METAQ</name>
<evidence type="ECO:0000313" key="4">
    <source>
        <dbReference type="Proteomes" id="UP000002499"/>
    </source>
</evidence>
<dbReference type="HOGENOM" id="CLU_1982089_0_0_1"/>
<keyword evidence="2" id="KW-0732">Signal</keyword>
<dbReference type="GeneID" id="19250026"/>
<feature type="compositionally biased region" description="Gly residues" evidence="1">
    <location>
        <begin position="73"/>
        <end position="82"/>
    </location>
</feature>
<proteinExistence type="predicted"/>
<accession>E9E767</accession>
<dbReference type="AlphaFoldDB" id="E9E767"/>
<feature type="region of interest" description="Disordered" evidence="1">
    <location>
        <begin position="65"/>
        <end position="126"/>
    </location>
</feature>
<dbReference type="eggNOG" id="ENOG502RNKM">
    <property type="taxonomic scope" value="Eukaryota"/>
</dbReference>
<dbReference type="OMA" id="RFMAGTH"/>
<feature type="signal peptide" evidence="2">
    <location>
        <begin position="1"/>
        <end position="19"/>
    </location>
</feature>
<organism evidence="4">
    <name type="scientific">Metarhizium acridum (strain CQMa 102)</name>
    <dbReference type="NCBI Taxonomy" id="655827"/>
    <lineage>
        <taxon>Eukaryota</taxon>
        <taxon>Fungi</taxon>
        <taxon>Dikarya</taxon>
        <taxon>Ascomycota</taxon>
        <taxon>Pezizomycotina</taxon>
        <taxon>Sordariomycetes</taxon>
        <taxon>Hypocreomycetidae</taxon>
        <taxon>Hypocreales</taxon>
        <taxon>Clavicipitaceae</taxon>
        <taxon>Metarhizium</taxon>
    </lineage>
</organism>
<dbReference type="EMBL" id="GL698514">
    <property type="protein sequence ID" value="EFY88242.1"/>
    <property type="molecule type" value="Genomic_DNA"/>
</dbReference>
<evidence type="ECO:0000256" key="2">
    <source>
        <dbReference type="SAM" id="SignalP"/>
    </source>
</evidence>
<dbReference type="KEGG" id="maw:19250026"/>
<reference evidence="3 4" key="1">
    <citation type="journal article" date="2011" name="PLoS Genet.">
        <title>Genome sequencing and comparative transcriptomics of the model entomopathogenic fungi Metarhizium anisopliae and M. acridum.</title>
        <authorList>
            <person name="Gao Q."/>
            <person name="Jin K."/>
            <person name="Ying S.H."/>
            <person name="Zhang Y."/>
            <person name="Xiao G."/>
            <person name="Shang Y."/>
            <person name="Duan Z."/>
            <person name="Hu X."/>
            <person name="Xie X.Q."/>
            <person name="Zhou G."/>
            <person name="Peng G."/>
            <person name="Luo Z."/>
            <person name="Huang W."/>
            <person name="Wang B."/>
            <person name="Fang W."/>
            <person name="Wang S."/>
            <person name="Zhong Y."/>
            <person name="Ma L.J."/>
            <person name="St Leger R.J."/>
            <person name="Zhao G.P."/>
            <person name="Pei Y."/>
            <person name="Feng M.G."/>
            <person name="Xia Y."/>
            <person name="Wang C."/>
        </authorList>
    </citation>
    <scope>NUCLEOTIDE SEQUENCE [LARGE SCALE GENOMIC DNA]</scope>
    <source>
        <strain evidence="3 4">CQMa 102</strain>
    </source>
</reference>
<protein>
    <submittedName>
        <fullName evidence="3">Uncharacterized protein</fullName>
    </submittedName>
</protein>
<gene>
    <name evidence="3" type="ORF">MAC_05715</name>
</gene>
<feature type="compositionally biased region" description="Polar residues" evidence="1">
    <location>
        <begin position="97"/>
        <end position="107"/>
    </location>
</feature>
<evidence type="ECO:0000256" key="1">
    <source>
        <dbReference type="SAM" id="MobiDB-lite"/>
    </source>
</evidence>
<feature type="chain" id="PRO_5003238235" evidence="2">
    <location>
        <begin position="20"/>
        <end position="126"/>
    </location>
</feature>
<dbReference type="Proteomes" id="UP000002499">
    <property type="component" value="Unassembled WGS sequence"/>
</dbReference>
<evidence type="ECO:0000313" key="3">
    <source>
        <dbReference type="EMBL" id="EFY88242.1"/>
    </source>
</evidence>
<dbReference type="InParanoid" id="E9E767"/>
<dbReference type="STRING" id="655827.E9E767"/>
<dbReference type="OrthoDB" id="4941510at2759"/>
<keyword evidence="4" id="KW-1185">Reference proteome</keyword>